<dbReference type="STRING" id="394193.SAMN04489732_101116"/>
<dbReference type="Proteomes" id="UP000198582">
    <property type="component" value="Unassembled WGS sequence"/>
</dbReference>
<dbReference type="RefSeq" id="WP_091610887.1">
    <property type="nucleotide sequence ID" value="NZ_FOEF01000001.1"/>
</dbReference>
<evidence type="ECO:0000313" key="3">
    <source>
        <dbReference type="Proteomes" id="UP000198582"/>
    </source>
</evidence>
<dbReference type="AlphaFoldDB" id="A0A1H8PYI8"/>
<protein>
    <submittedName>
        <fullName evidence="2">Uncharacterized protein</fullName>
    </submittedName>
</protein>
<keyword evidence="1" id="KW-0812">Transmembrane</keyword>
<keyword evidence="1" id="KW-0472">Membrane</keyword>
<dbReference type="OrthoDB" id="3628217at2"/>
<evidence type="ECO:0000313" key="2">
    <source>
        <dbReference type="EMBL" id="SEO46623.1"/>
    </source>
</evidence>
<sequence length="78" mass="8642">MPESTEETRSAGGTARRIITVVWAVVSGVQFVIWLLMSLISMSFKSPFWLWTIGIGGVALALWWYLDPARRGARGGTE</sequence>
<accession>A0A1H8PYI8</accession>
<feature type="transmembrane region" description="Helical" evidence="1">
    <location>
        <begin position="21"/>
        <end position="42"/>
    </location>
</feature>
<dbReference type="EMBL" id="FOEF01000001">
    <property type="protein sequence ID" value="SEO46623.1"/>
    <property type="molecule type" value="Genomic_DNA"/>
</dbReference>
<gene>
    <name evidence="2" type="ORF">SAMN04489732_101116</name>
</gene>
<proteinExistence type="predicted"/>
<organism evidence="2 3">
    <name type="scientific">Amycolatopsis saalfeldensis</name>
    <dbReference type="NCBI Taxonomy" id="394193"/>
    <lineage>
        <taxon>Bacteria</taxon>
        <taxon>Bacillati</taxon>
        <taxon>Actinomycetota</taxon>
        <taxon>Actinomycetes</taxon>
        <taxon>Pseudonocardiales</taxon>
        <taxon>Pseudonocardiaceae</taxon>
        <taxon>Amycolatopsis</taxon>
    </lineage>
</organism>
<feature type="transmembrane region" description="Helical" evidence="1">
    <location>
        <begin position="48"/>
        <end position="66"/>
    </location>
</feature>
<evidence type="ECO:0000256" key="1">
    <source>
        <dbReference type="SAM" id="Phobius"/>
    </source>
</evidence>
<keyword evidence="1" id="KW-1133">Transmembrane helix</keyword>
<name>A0A1H8PYI8_9PSEU</name>
<keyword evidence="3" id="KW-1185">Reference proteome</keyword>
<reference evidence="2 3" key="1">
    <citation type="submission" date="2016-10" db="EMBL/GenBank/DDBJ databases">
        <authorList>
            <person name="de Groot N.N."/>
        </authorList>
    </citation>
    <scope>NUCLEOTIDE SEQUENCE [LARGE SCALE GENOMIC DNA]</scope>
    <source>
        <strain evidence="2 3">DSM 44993</strain>
    </source>
</reference>